<reference evidence="5 6" key="1">
    <citation type="submission" date="2019-07" db="EMBL/GenBank/DDBJ databases">
        <title>Whole genome shotgun sequence of Cellulomonas aerilata NBRC 106308.</title>
        <authorList>
            <person name="Hosoyama A."/>
            <person name="Uohara A."/>
            <person name="Ohji S."/>
            <person name="Ichikawa N."/>
        </authorList>
    </citation>
    <scope>NUCLEOTIDE SEQUENCE [LARGE SCALE GENOMIC DNA]</scope>
    <source>
        <strain evidence="5 6">NBRC 106308</strain>
    </source>
</reference>
<feature type="domain" description="Lsr2 DNA-binding" evidence="4">
    <location>
        <begin position="87"/>
        <end position="121"/>
    </location>
</feature>
<dbReference type="InterPro" id="IPR042261">
    <property type="entry name" value="Lsr2-like_dimerization"/>
</dbReference>
<evidence type="ECO:0000259" key="3">
    <source>
        <dbReference type="Pfam" id="PF11774"/>
    </source>
</evidence>
<evidence type="ECO:0000313" key="6">
    <source>
        <dbReference type="Proteomes" id="UP000321181"/>
    </source>
</evidence>
<dbReference type="Proteomes" id="UP000321181">
    <property type="component" value="Unassembled WGS sequence"/>
</dbReference>
<keyword evidence="1" id="KW-0238">DNA-binding</keyword>
<dbReference type="EMBL" id="BJYY01000016">
    <property type="protein sequence ID" value="GEO34880.1"/>
    <property type="molecule type" value="Genomic_DNA"/>
</dbReference>
<protein>
    <submittedName>
        <fullName evidence="5">Lsr2 family protein</fullName>
    </submittedName>
</protein>
<sequence length="122" mass="12925">MHMAQKVQVLLVDDIDGGTAEETVTFALDGVSYEIDLTAEHAAELRESFSRWVGHARKTGSGSRGGGRQQRSGGTGGGGGSRRSASGGDATAIREWARENGHEVSERGRISAEVRKAYEAAH</sequence>
<feature type="compositionally biased region" description="Basic and acidic residues" evidence="2">
    <location>
        <begin position="95"/>
        <end position="122"/>
    </location>
</feature>
<proteinExistence type="predicted"/>
<dbReference type="Gene3D" id="3.30.60.230">
    <property type="entry name" value="Lsr2, dimerization domain"/>
    <property type="match status" value="1"/>
</dbReference>
<dbReference type="InterPro" id="IPR036625">
    <property type="entry name" value="E3-bd_dom_sf"/>
</dbReference>
<dbReference type="Pfam" id="PF23359">
    <property type="entry name" value="Lsr2_DNA-bd"/>
    <property type="match status" value="1"/>
</dbReference>
<evidence type="ECO:0000256" key="2">
    <source>
        <dbReference type="SAM" id="MobiDB-lite"/>
    </source>
</evidence>
<evidence type="ECO:0000256" key="1">
    <source>
        <dbReference type="ARBA" id="ARBA00023125"/>
    </source>
</evidence>
<name>A0A512DF73_9CELL</name>
<accession>A0A512DF73</accession>
<feature type="region of interest" description="Disordered" evidence="2">
    <location>
        <begin position="56"/>
        <end position="122"/>
    </location>
</feature>
<dbReference type="AlphaFoldDB" id="A0A512DF73"/>
<dbReference type="GO" id="GO:0016746">
    <property type="term" value="F:acyltransferase activity"/>
    <property type="evidence" value="ECO:0007669"/>
    <property type="project" value="InterPro"/>
</dbReference>
<dbReference type="InterPro" id="IPR055370">
    <property type="entry name" value="Lsr2_DNA-bd"/>
</dbReference>
<feature type="domain" description="Lsr2 dimerization" evidence="3">
    <location>
        <begin position="3"/>
        <end position="60"/>
    </location>
</feature>
<keyword evidence="6" id="KW-1185">Reference proteome</keyword>
<feature type="compositionally biased region" description="Gly residues" evidence="2">
    <location>
        <begin position="62"/>
        <end position="81"/>
    </location>
</feature>
<organism evidence="5 6">
    <name type="scientific">Cellulomonas aerilata</name>
    <dbReference type="NCBI Taxonomy" id="515326"/>
    <lineage>
        <taxon>Bacteria</taxon>
        <taxon>Bacillati</taxon>
        <taxon>Actinomycetota</taxon>
        <taxon>Actinomycetes</taxon>
        <taxon>Micrococcales</taxon>
        <taxon>Cellulomonadaceae</taxon>
        <taxon>Cellulomonas</taxon>
    </lineage>
</organism>
<dbReference type="InterPro" id="IPR024412">
    <property type="entry name" value="Lsr2_dim_dom"/>
</dbReference>
<comment type="caution">
    <text evidence="5">The sequence shown here is derived from an EMBL/GenBank/DDBJ whole genome shotgun (WGS) entry which is preliminary data.</text>
</comment>
<dbReference type="Gene3D" id="4.10.320.10">
    <property type="entry name" value="E3-binding domain"/>
    <property type="match status" value="1"/>
</dbReference>
<dbReference type="Pfam" id="PF11774">
    <property type="entry name" value="Lsr2"/>
    <property type="match status" value="1"/>
</dbReference>
<evidence type="ECO:0000313" key="5">
    <source>
        <dbReference type="EMBL" id="GEO34880.1"/>
    </source>
</evidence>
<evidence type="ECO:0000259" key="4">
    <source>
        <dbReference type="Pfam" id="PF23359"/>
    </source>
</evidence>
<gene>
    <name evidence="5" type="ORF">CAE01nite_26050</name>
</gene>
<dbReference type="GO" id="GO:0003677">
    <property type="term" value="F:DNA binding"/>
    <property type="evidence" value="ECO:0007669"/>
    <property type="project" value="UniProtKB-KW"/>
</dbReference>